<protein>
    <recommendedName>
        <fullName evidence="1">PLL-like beta propeller domain-containing protein</fullName>
    </recommendedName>
</protein>
<sequence length="558" mass="61445">MREQFLQLRKRKTQMATYIFRIDQVDINFQKADSEHSDDDWLSFVVTVGDPVTKNARTFSSGPFNIGRTIHTGDKLIGPFTTDPITAADSDVVVISYLVTNLGSSKFEDQFAQAVKVTDHVVGVLAPIVGAAVGLFVGSPGEGLKFGQAIAKGLDTVVSTLSDVFDFLGIHIGPANCNGEVLHDTLTYQPNELQQAVNRQASRHYTTPQTNKRCGRDPESTVSFSVVMVLPGPELYYRGTDNSVWSRWRNPDGHWSDEKQIGGMLSGDPIAAVVPGTNLLKLFYRGADNSVWSIWRRSNGTGEQRIGGVLNGDPIAAVVPGTNILQLFYRGADNSIWSRWYNPDGHWSDEQHIGGRLNGDPIAAVVPGTNILQLFYRGADNSIWSRWRTPDGHWSDEQQIGGRLNGDPIAAVVPGTNILQLFYRGVDNSIWSRWRNPNGHWSDEQQIGGRVNGDPIAAVVPGTNILQLFYRSADNSVWSRWRNPDGHWSDEQKIGGVLNGDPIAAVVPGTNILQLFYRGVDNSVWSRWRRADGNWSGEQHIGGVLKGDPIAVVRGHSA</sequence>
<organism evidence="2 3">
    <name type="scientific">Piscinibacter terrae</name>
    <dbReference type="NCBI Taxonomy" id="2496871"/>
    <lineage>
        <taxon>Bacteria</taxon>
        <taxon>Pseudomonadati</taxon>
        <taxon>Pseudomonadota</taxon>
        <taxon>Betaproteobacteria</taxon>
        <taxon>Burkholderiales</taxon>
        <taxon>Sphaerotilaceae</taxon>
        <taxon>Piscinibacter</taxon>
    </lineage>
</organism>
<dbReference type="Pfam" id="PF26607">
    <property type="entry name" value="DUF8189"/>
    <property type="match status" value="1"/>
</dbReference>
<accession>A0A3N7HM37</accession>
<dbReference type="EMBL" id="QUSW01000005">
    <property type="protein sequence ID" value="RQP23170.1"/>
    <property type="molecule type" value="Genomic_DNA"/>
</dbReference>
<dbReference type="Proteomes" id="UP000267464">
    <property type="component" value="Unassembled WGS sequence"/>
</dbReference>
<dbReference type="SUPFAM" id="SSF89372">
    <property type="entry name" value="Fucose-specific lectin"/>
    <property type="match status" value="3"/>
</dbReference>
<proteinExistence type="predicted"/>
<name>A0A3N7HM37_9BURK</name>
<evidence type="ECO:0000313" key="3">
    <source>
        <dbReference type="Proteomes" id="UP000267464"/>
    </source>
</evidence>
<dbReference type="AlphaFoldDB" id="A0A3N7HM37"/>
<evidence type="ECO:0000313" key="2">
    <source>
        <dbReference type="EMBL" id="RQP23170.1"/>
    </source>
</evidence>
<keyword evidence="3" id="KW-1185">Reference proteome</keyword>
<dbReference type="InterPro" id="IPR058502">
    <property type="entry name" value="PLL-like_beta-prop"/>
</dbReference>
<reference evidence="2 3" key="2">
    <citation type="submission" date="2018-12" db="EMBL/GenBank/DDBJ databases">
        <title>Rhizobacter gummiphilus sp. nov., a rubber-degrading bacterium isolated from the soil of a botanical garden in Japan.</title>
        <authorList>
            <person name="Shunsuke S.S."/>
        </authorList>
    </citation>
    <scope>NUCLEOTIDE SEQUENCE [LARGE SCALE GENOMIC DNA]</scope>
    <source>
        <strain evidence="2 3">S-16</strain>
    </source>
</reference>
<gene>
    <name evidence="2" type="ORF">DZC73_18820</name>
</gene>
<comment type="caution">
    <text evidence="2">The sequence shown here is derived from an EMBL/GenBank/DDBJ whole genome shotgun (WGS) entry which is preliminary data.</text>
</comment>
<dbReference type="CDD" id="cd22954">
    <property type="entry name" value="PLL_lectin"/>
    <property type="match status" value="1"/>
</dbReference>
<feature type="domain" description="PLL-like beta propeller" evidence="1">
    <location>
        <begin position="234"/>
        <end position="456"/>
    </location>
</feature>
<dbReference type="Gene3D" id="2.120.10.70">
    <property type="entry name" value="Fucose-specific lectin"/>
    <property type="match status" value="2"/>
</dbReference>
<reference evidence="2 3" key="1">
    <citation type="submission" date="2018-08" db="EMBL/GenBank/DDBJ databases">
        <authorList>
            <person name="Khan S.A."/>
            <person name="Jeon C.O."/>
            <person name="Chun B.H."/>
            <person name="Jeong S.E."/>
        </authorList>
    </citation>
    <scope>NUCLEOTIDE SEQUENCE [LARGE SCALE GENOMIC DNA]</scope>
    <source>
        <strain evidence="2 3">S-16</strain>
    </source>
</reference>
<evidence type="ECO:0000259" key="1">
    <source>
        <dbReference type="Pfam" id="PF26607"/>
    </source>
</evidence>